<feature type="region of interest" description="Disordered" evidence="1">
    <location>
        <begin position="52"/>
        <end position="75"/>
    </location>
</feature>
<dbReference type="KEGG" id="ovi:T265_07626"/>
<evidence type="ECO:0000313" key="3">
    <source>
        <dbReference type="Proteomes" id="UP000054324"/>
    </source>
</evidence>
<dbReference type="AlphaFoldDB" id="A0A074ZCB5"/>
<keyword evidence="3" id="KW-1185">Reference proteome</keyword>
<name>A0A074ZCB5_OPIVI</name>
<organism evidence="2 3">
    <name type="scientific">Opisthorchis viverrini</name>
    <name type="common">Southeast Asian liver fluke</name>
    <dbReference type="NCBI Taxonomy" id="6198"/>
    <lineage>
        <taxon>Eukaryota</taxon>
        <taxon>Metazoa</taxon>
        <taxon>Spiralia</taxon>
        <taxon>Lophotrochozoa</taxon>
        <taxon>Platyhelminthes</taxon>
        <taxon>Trematoda</taxon>
        <taxon>Digenea</taxon>
        <taxon>Opisthorchiida</taxon>
        <taxon>Opisthorchiata</taxon>
        <taxon>Opisthorchiidae</taxon>
        <taxon>Opisthorchis</taxon>
    </lineage>
</organism>
<sequence>MEDMKTGCARVAKDCATRTTLSETCNHFCNDGNCLLISNAVDGTYQQYRRRDPSFHGQKSCHQSAAAPPFPSNAG</sequence>
<dbReference type="Proteomes" id="UP000054324">
    <property type="component" value="Unassembled WGS sequence"/>
</dbReference>
<dbReference type="CTD" id="20321805"/>
<evidence type="ECO:0000256" key="1">
    <source>
        <dbReference type="SAM" id="MobiDB-lite"/>
    </source>
</evidence>
<gene>
    <name evidence="2" type="ORF">T265_07626</name>
</gene>
<dbReference type="GeneID" id="20321805"/>
<dbReference type="EMBL" id="KL596797">
    <property type="protein sequence ID" value="KER24798.1"/>
    <property type="molecule type" value="Genomic_DNA"/>
</dbReference>
<evidence type="ECO:0000313" key="2">
    <source>
        <dbReference type="EMBL" id="KER24798.1"/>
    </source>
</evidence>
<accession>A0A074ZCB5</accession>
<proteinExistence type="predicted"/>
<dbReference type="RefSeq" id="XP_009171458.1">
    <property type="nucleotide sequence ID" value="XM_009173194.1"/>
</dbReference>
<reference evidence="2 3" key="1">
    <citation type="submission" date="2013-11" db="EMBL/GenBank/DDBJ databases">
        <title>Opisthorchis viverrini - life in the bile duct.</title>
        <authorList>
            <person name="Young N.D."/>
            <person name="Nagarajan N."/>
            <person name="Lin S.J."/>
            <person name="Korhonen P.K."/>
            <person name="Jex A.R."/>
            <person name="Hall R.S."/>
            <person name="Safavi-Hemami H."/>
            <person name="Kaewkong W."/>
            <person name="Bertrand D."/>
            <person name="Gao S."/>
            <person name="Seet Q."/>
            <person name="Wongkham S."/>
            <person name="Teh B.T."/>
            <person name="Wongkham C."/>
            <person name="Intapan P.M."/>
            <person name="Maleewong W."/>
            <person name="Yang X."/>
            <person name="Hu M."/>
            <person name="Wang Z."/>
            <person name="Hofmann A."/>
            <person name="Sternberg P.W."/>
            <person name="Tan P."/>
            <person name="Wang J."/>
            <person name="Gasser R.B."/>
        </authorList>
    </citation>
    <scope>NUCLEOTIDE SEQUENCE [LARGE SCALE GENOMIC DNA]</scope>
</reference>
<protein>
    <submittedName>
        <fullName evidence="2">Uncharacterized protein</fullName>
    </submittedName>
</protein>